<dbReference type="EMBL" id="JAGGNH010000007">
    <property type="protein sequence ID" value="KAJ0968229.1"/>
    <property type="molecule type" value="Genomic_DNA"/>
</dbReference>
<dbReference type="GO" id="GO:1990904">
    <property type="term" value="C:ribonucleoprotein complex"/>
    <property type="evidence" value="ECO:0007669"/>
    <property type="project" value="UniProtKB-KW"/>
</dbReference>
<keyword evidence="5" id="KW-0808">Transferase</keyword>
<organism evidence="8 9">
    <name type="scientific">Dioscorea zingiberensis</name>
    <dbReference type="NCBI Taxonomy" id="325984"/>
    <lineage>
        <taxon>Eukaryota</taxon>
        <taxon>Viridiplantae</taxon>
        <taxon>Streptophyta</taxon>
        <taxon>Embryophyta</taxon>
        <taxon>Tracheophyta</taxon>
        <taxon>Spermatophyta</taxon>
        <taxon>Magnoliopsida</taxon>
        <taxon>Liliopsida</taxon>
        <taxon>Dioscoreales</taxon>
        <taxon>Dioscoreaceae</taxon>
        <taxon>Dioscorea</taxon>
    </lineage>
</organism>
<gene>
    <name evidence="8" type="ORF">J5N97_025146</name>
</gene>
<dbReference type="InterPro" id="IPR022309">
    <property type="entry name" value="Ribosomal_Se8/biogenesis_NSA2"/>
</dbReference>
<keyword evidence="7" id="KW-0687">Ribonucleoprotein</keyword>
<dbReference type="GO" id="GO:0005730">
    <property type="term" value="C:nucleolus"/>
    <property type="evidence" value="ECO:0007669"/>
    <property type="project" value="UniProtKB-SubCell"/>
</dbReference>
<dbReference type="InterPro" id="IPR039411">
    <property type="entry name" value="NSA2_fam"/>
</dbReference>
<evidence type="ECO:0000256" key="3">
    <source>
        <dbReference type="ARBA" id="ARBA00022517"/>
    </source>
</evidence>
<evidence type="ECO:0000313" key="9">
    <source>
        <dbReference type="Proteomes" id="UP001085076"/>
    </source>
</evidence>
<keyword evidence="3 7" id="KW-0690">Ribosome biogenesis</keyword>
<dbReference type="PANTHER" id="PTHR12642">
    <property type="entry name" value="RIBOSOME BIOGENESIS PROTEIN NSA2 HOMOLOG"/>
    <property type="match status" value="1"/>
</dbReference>
<keyword evidence="9" id="KW-1185">Reference proteome</keyword>
<comment type="function">
    <text evidence="7">Involved in the biogenesis of the 60S ribosomal subunit. May play a part in the quality control of pre-60S particles.</text>
</comment>
<dbReference type="AlphaFoldDB" id="A0A9D5C867"/>
<evidence type="ECO:0000256" key="1">
    <source>
        <dbReference type="ARBA" id="ARBA00004604"/>
    </source>
</evidence>
<comment type="subunit">
    <text evidence="7">Component of the pre-66S ribosomal particle.</text>
</comment>
<dbReference type="CDD" id="cd03784">
    <property type="entry name" value="GT1_Gtf-like"/>
    <property type="match status" value="1"/>
</dbReference>
<dbReference type="Pfam" id="PF00201">
    <property type="entry name" value="UDPGT"/>
    <property type="match status" value="1"/>
</dbReference>
<protein>
    <recommendedName>
        <fullName evidence="7">Ribosome biogenesis protein NSA2 homolog</fullName>
    </recommendedName>
</protein>
<comment type="similarity">
    <text evidence="2 7">Belongs to the eukaryotic ribosomal protein eS8 family. Ribosome biogenesis protein NSA2 subfamily.</text>
</comment>
<evidence type="ECO:0000256" key="4">
    <source>
        <dbReference type="ARBA" id="ARBA00022552"/>
    </source>
</evidence>
<evidence type="ECO:0000256" key="7">
    <source>
        <dbReference type="RuleBase" id="RU367114"/>
    </source>
</evidence>
<comment type="caution">
    <text evidence="8">The sequence shown here is derived from an EMBL/GenBank/DDBJ whole genome shotgun (WGS) entry which is preliminary data.</text>
</comment>
<name>A0A9D5C867_9LILI</name>
<dbReference type="Pfam" id="PF01201">
    <property type="entry name" value="Ribosomal_S8e"/>
    <property type="match status" value="1"/>
</dbReference>
<sequence length="617" mass="69563">MPQGDHIDLHRKRHGYRLDHFERKRKKEAREVHKRSAFAQKALGIKGKMFAKKRYSEKALMKKTLAMHEESSTRRKVDDQVHDGAIPAYLLDRDTTTRAKVLSNTIKQKRKEKAGKWEVPLPKVRPVAEDEMFRVIRSGKRKSKQWKRMVTKVTFVGPGFTRKPPKYERFIRPMGLRFTKAHVTHPELKCTFNLEIIGIKKNPNGPMYTSLGVVTKGTIIEVNVSELGLVTPAGKVVWGKYAQVTNNPENDGCINATPSTSPSPPHWLLFDYAAHWAPSLAADLGTPSAFIDLHNTAALSFFGPPSALHGDASRSSPDDFTIVPNWITYRPLEARELFNPGVLPDDSGVSESYRYFRSISDCRFVAVRSCNEFESEWLDLLPNLYNKPVIPFGLLPPLRDPQIDCEVPFHLIQWLDNQAPKSVVYVSFGSQVKLSRERVHEIALGLELSKVPFFWALRAPEGWLPEGFERRNEGRGLVLSGWAPQVSVLGHRAVGGFLSHGRRAWVWGGHGAAAIGVRSRNPSRQPLVSPSLTHAERQPELLSTAHAAAAPRPELCHQRATLLHRPHLRAQLLRDQHGRRPSISGQQQETSCVNELLNLLDSQDETCRGTRRRFGSS</sequence>
<accession>A0A9D5C867</accession>
<dbReference type="GO" id="GO:0006364">
    <property type="term" value="P:rRNA processing"/>
    <property type="evidence" value="ECO:0007669"/>
    <property type="project" value="UniProtKB-KW"/>
</dbReference>
<reference evidence="8" key="1">
    <citation type="submission" date="2021-03" db="EMBL/GenBank/DDBJ databases">
        <authorList>
            <person name="Li Z."/>
            <person name="Yang C."/>
        </authorList>
    </citation>
    <scope>NUCLEOTIDE SEQUENCE</scope>
    <source>
        <strain evidence="8">Dzin_1.0</strain>
        <tissue evidence="8">Leaf</tissue>
    </source>
</reference>
<keyword evidence="4 7" id="KW-0698">rRNA processing</keyword>
<dbReference type="Gene3D" id="3.10.290.70">
    <property type="match status" value="1"/>
</dbReference>
<dbReference type="InterPro" id="IPR002213">
    <property type="entry name" value="UDP_glucos_trans"/>
</dbReference>
<keyword evidence="6 7" id="KW-0539">Nucleus</keyword>
<dbReference type="OrthoDB" id="1847590at2759"/>
<dbReference type="SUPFAM" id="SSF53756">
    <property type="entry name" value="UDP-Glycosyltransferase/glycogen phosphorylase"/>
    <property type="match status" value="1"/>
</dbReference>
<dbReference type="Gene3D" id="3.40.50.2000">
    <property type="entry name" value="Glycogen Phosphorylase B"/>
    <property type="match status" value="2"/>
</dbReference>
<evidence type="ECO:0000256" key="6">
    <source>
        <dbReference type="ARBA" id="ARBA00023242"/>
    </source>
</evidence>
<dbReference type="GO" id="GO:0008194">
    <property type="term" value="F:UDP-glycosyltransferase activity"/>
    <property type="evidence" value="ECO:0007669"/>
    <property type="project" value="InterPro"/>
</dbReference>
<evidence type="ECO:0000256" key="5">
    <source>
        <dbReference type="ARBA" id="ARBA00022679"/>
    </source>
</evidence>
<dbReference type="Proteomes" id="UP001085076">
    <property type="component" value="Miscellaneous, Linkage group lg07"/>
</dbReference>
<evidence type="ECO:0000256" key="2">
    <source>
        <dbReference type="ARBA" id="ARBA00005424"/>
    </source>
</evidence>
<evidence type="ECO:0000313" key="8">
    <source>
        <dbReference type="EMBL" id="KAJ0968229.1"/>
    </source>
</evidence>
<proteinExistence type="inferred from homology"/>
<dbReference type="CDD" id="cd11381">
    <property type="entry name" value="NSA2"/>
    <property type="match status" value="1"/>
</dbReference>
<comment type="subcellular location">
    <subcellularLocation>
        <location evidence="1 7">Nucleus</location>
        <location evidence="1 7">Nucleolus</location>
    </subcellularLocation>
</comment>
<reference evidence="8" key="2">
    <citation type="journal article" date="2022" name="Hortic Res">
        <title>The genome of Dioscorea zingiberensis sheds light on the biosynthesis, origin and evolution of the medicinally important diosgenin saponins.</title>
        <authorList>
            <person name="Li Y."/>
            <person name="Tan C."/>
            <person name="Li Z."/>
            <person name="Guo J."/>
            <person name="Li S."/>
            <person name="Chen X."/>
            <person name="Wang C."/>
            <person name="Dai X."/>
            <person name="Yang H."/>
            <person name="Song W."/>
            <person name="Hou L."/>
            <person name="Xu J."/>
            <person name="Tong Z."/>
            <person name="Xu A."/>
            <person name="Yuan X."/>
            <person name="Wang W."/>
            <person name="Yang Q."/>
            <person name="Chen L."/>
            <person name="Sun Z."/>
            <person name="Wang K."/>
            <person name="Pan B."/>
            <person name="Chen J."/>
            <person name="Bao Y."/>
            <person name="Liu F."/>
            <person name="Qi X."/>
            <person name="Gang D.R."/>
            <person name="Wen J."/>
            <person name="Li J."/>
        </authorList>
    </citation>
    <scope>NUCLEOTIDE SEQUENCE</scope>
    <source>
        <strain evidence="8">Dzin_1.0</strain>
    </source>
</reference>